<dbReference type="GO" id="GO:0008374">
    <property type="term" value="F:O-acyltransferase activity"/>
    <property type="evidence" value="ECO:0007669"/>
    <property type="project" value="TreeGrafter"/>
</dbReference>
<proteinExistence type="inferred from homology"/>
<evidence type="ECO:0000256" key="1">
    <source>
        <dbReference type="ARBA" id="ARBA00007274"/>
    </source>
</evidence>
<dbReference type="RefSeq" id="WP_048705016.1">
    <property type="nucleotide sequence ID" value="NZ_CP012034.1"/>
</dbReference>
<dbReference type="CDD" id="cd03357">
    <property type="entry name" value="LbH_MAT_GAT"/>
    <property type="match status" value="1"/>
</dbReference>
<keyword evidence="5" id="KW-1185">Reference proteome</keyword>
<evidence type="ECO:0000313" key="5">
    <source>
        <dbReference type="Proteomes" id="UP000036106"/>
    </source>
</evidence>
<dbReference type="InterPro" id="IPR011004">
    <property type="entry name" value="Trimer_LpxA-like_sf"/>
</dbReference>
<dbReference type="KEGG" id="lgn:ABM34_08610"/>
<dbReference type="OrthoDB" id="9812571at2"/>
<evidence type="ECO:0000256" key="2">
    <source>
        <dbReference type="ARBA" id="ARBA00022679"/>
    </source>
</evidence>
<dbReference type="STRING" id="1007676.ABM34_08610"/>
<evidence type="ECO:0000313" key="4">
    <source>
        <dbReference type="EMBL" id="AKP67585.1"/>
    </source>
</evidence>
<accession>A0A0H4R1I1</accession>
<dbReference type="InterPro" id="IPR018357">
    <property type="entry name" value="Hexapep_transf_CS"/>
</dbReference>
<reference evidence="5" key="1">
    <citation type="submission" date="2015-07" db="EMBL/GenBank/DDBJ databases">
        <title>Lactobacillus ginsenosidimutans/EMML 3141/ whole genome sequencing.</title>
        <authorList>
            <person name="Kim M.K."/>
            <person name="Im W.-T."/>
            <person name="Srinivasan S."/>
            <person name="Lee J.-J."/>
        </authorList>
    </citation>
    <scope>NUCLEOTIDE SEQUENCE [LARGE SCALE GENOMIC DNA]</scope>
    <source>
        <strain evidence="5">EMML 3041</strain>
    </source>
</reference>
<keyword evidence="2 4" id="KW-0808">Transferase</keyword>
<dbReference type="AlphaFoldDB" id="A0A0H4R1I1"/>
<keyword evidence="3" id="KW-0677">Repeat</keyword>
<dbReference type="InterPro" id="IPR001451">
    <property type="entry name" value="Hexapep"/>
</dbReference>
<gene>
    <name evidence="4" type="ORF">ABM34_08610</name>
</gene>
<protein>
    <submittedName>
        <fullName evidence="4">Acetyltransferase</fullName>
    </submittedName>
</protein>
<dbReference type="SUPFAM" id="SSF51161">
    <property type="entry name" value="Trimeric LpxA-like enzymes"/>
    <property type="match status" value="1"/>
</dbReference>
<name>A0A0H4R1I1_9LACO</name>
<dbReference type="EMBL" id="CP012034">
    <property type="protein sequence ID" value="AKP67585.1"/>
    <property type="molecule type" value="Genomic_DNA"/>
</dbReference>
<dbReference type="PANTHER" id="PTHR23416">
    <property type="entry name" value="SIALIC ACID SYNTHASE-RELATED"/>
    <property type="match status" value="1"/>
</dbReference>
<comment type="similarity">
    <text evidence="1">Belongs to the transferase hexapeptide repeat family.</text>
</comment>
<dbReference type="Pfam" id="PF00132">
    <property type="entry name" value="Hexapep"/>
    <property type="match status" value="1"/>
</dbReference>
<organism evidence="4 5">
    <name type="scientific">Companilactobacillus ginsenosidimutans</name>
    <dbReference type="NCBI Taxonomy" id="1007676"/>
    <lineage>
        <taxon>Bacteria</taxon>
        <taxon>Bacillati</taxon>
        <taxon>Bacillota</taxon>
        <taxon>Bacilli</taxon>
        <taxon>Lactobacillales</taxon>
        <taxon>Lactobacillaceae</taxon>
        <taxon>Companilactobacillus</taxon>
    </lineage>
</organism>
<dbReference type="InterPro" id="IPR051159">
    <property type="entry name" value="Hexapeptide_acetyltransf"/>
</dbReference>
<dbReference type="Gene3D" id="2.160.10.10">
    <property type="entry name" value="Hexapeptide repeat proteins"/>
    <property type="match status" value="1"/>
</dbReference>
<dbReference type="Proteomes" id="UP000036106">
    <property type="component" value="Chromosome"/>
</dbReference>
<dbReference type="PANTHER" id="PTHR23416:SF23">
    <property type="entry name" value="ACETYLTRANSFERASE C18B11.09C-RELATED"/>
    <property type="match status" value="1"/>
</dbReference>
<dbReference type="PATRIC" id="fig|1007676.4.peg.1738"/>
<sequence length="186" mass="20666">MDITERALNNEYIETNSSEFPEIKRIVEKNAELLTKFNYTYQTKKQRQDLFSQITQQSVSSTNEINAPFHTDFGPHIFLGENDFINIDCTFVDLGGIYLGNNVLIGPRTTIISVNHAEEPEHRSDLRPKSVHIKDGAWLGAGVMVLPGVTIGENAIVGAGSIVTKDIPDNMIAVGNPARVIREVRD</sequence>
<dbReference type="PROSITE" id="PS00101">
    <property type="entry name" value="HEXAPEP_TRANSFERASES"/>
    <property type="match status" value="1"/>
</dbReference>
<evidence type="ECO:0000256" key="3">
    <source>
        <dbReference type="ARBA" id="ARBA00022737"/>
    </source>
</evidence>